<evidence type="ECO:0000313" key="3">
    <source>
        <dbReference type="Proteomes" id="UP000812440"/>
    </source>
</evidence>
<dbReference type="Gene3D" id="1.10.287.2900">
    <property type="match status" value="1"/>
</dbReference>
<dbReference type="PANTHER" id="PTHR47106:SF1">
    <property type="entry name" value="COILED-COIL-HELIX-COILED-COIL-HELIX DOMAIN-CONTAINING PROTEIN 5"/>
    <property type="match status" value="1"/>
</dbReference>
<organism evidence="2 3">
    <name type="scientific">Hymenochirus boettgeri</name>
    <name type="common">Congo dwarf clawed frog</name>
    <dbReference type="NCBI Taxonomy" id="247094"/>
    <lineage>
        <taxon>Eukaryota</taxon>
        <taxon>Metazoa</taxon>
        <taxon>Chordata</taxon>
        <taxon>Craniata</taxon>
        <taxon>Vertebrata</taxon>
        <taxon>Euteleostomi</taxon>
        <taxon>Amphibia</taxon>
        <taxon>Batrachia</taxon>
        <taxon>Anura</taxon>
        <taxon>Pipoidea</taxon>
        <taxon>Pipidae</taxon>
        <taxon>Pipinae</taxon>
        <taxon>Hymenochirus</taxon>
    </lineage>
</organism>
<dbReference type="Proteomes" id="UP000812440">
    <property type="component" value="Chromosome 6"/>
</dbReference>
<dbReference type="AlphaFoldDB" id="A0A8T2JDH0"/>
<comment type="caution">
    <text evidence="2">The sequence shown here is derived from an EMBL/GenBank/DDBJ whole genome shotgun (WGS) entry which is preliminary data.</text>
</comment>
<proteinExistence type="predicted"/>
<keyword evidence="3" id="KW-1185">Reference proteome</keyword>
<reference evidence="2" key="1">
    <citation type="thesis" date="2020" institute="ProQuest LLC" country="789 East Eisenhower Parkway, Ann Arbor, MI, USA">
        <title>Comparative Genomics and Chromosome Evolution.</title>
        <authorList>
            <person name="Mudd A.B."/>
        </authorList>
    </citation>
    <scope>NUCLEOTIDE SEQUENCE</scope>
    <source>
        <strain evidence="2">Female2</strain>
        <tissue evidence="2">Blood</tissue>
    </source>
</reference>
<dbReference type="Pfam" id="PF16860">
    <property type="entry name" value="CX9C"/>
    <property type="match status" value="1"/>
</dbReference>
<dbReference type="InterPro" id="IPR031731">
    <property type="entry name" value="CX9C"/>
</dbReference>
<accession>A0A8T2JDH0</accession>
<dbReference type="PANTHER" id="PTHR47106">
    <property type="entry name" value="COILED-COIL-HELIX-COILED-COIL-HELIX DOMAIN-CONTAINING PROTEIN 5"/>
    <property type="match status" value="1"/>
</dbReference>
<dbReference type="GO" id="GO:0005758">
    <property type="term" value="C:mitochondrial intermembrane space"/>
    <property type="evidence" value="ECO:0007669"/>
    <property type="project" value="TreeGrafter"/>
</dbReference>
<evidence type="ECO:0000313" key="2">
    <source>
        <dbReference type="EMBL" id="KAG8443335.1"/>
    </source>
</evidence>
<feature type="domain" description="IMS import disulfide relay-system CHCH-CHCH-like Cx9C" evidence="1">
    <location>
        <begin position="27"/>
        <end position="70"/>
    </location>
</feature>
<name>A0A8T2JDH0_9PIPI</name>
<dbReference type="InterPro" id="IPR052848">
    <property type="entry name" value="CHCH_domain-containing_protein"/>
</dbReference>
<dbReference type="EMBL" id="JAACNH010000005">
    <property type="protein sequence ID" value="KAG8443335.1"/>
    <property type="molecule type" value="Genomic_DNA"/>
</dbReference>
<dbReference type="GO" id="GO:0045333">
    <property type="term" value="P:cellular respiration"/>
    <property type="evidence" value="ECO:0007669"/>
    <property type="project" value="TreeGrafter"/>
</dbReference>
<gene>
    <name evidence="2" type="ORF">GDO86_011940</name>
</gene>
<protein>
    <recommendedName>
        <fullName evidence="1">IMS import disulfide relay-system CHCH-CHCH-like Cx9C domain-containing protein</fullName>
    </recommendedName>
</protein>
<sequence>MANQNQEVDCPCGLLKGERKSNMQAALEITAKYCHNEMEEYGKCVSSKPGTWHHDCHTLKVKVAQCTSSQ</sequence>
<dbReference type="PROSITE" id="PS51808">
    <property type="entry name" value="CHCH"/>
    <property type="match status" value="1"/>
</dbReference>
<evidence type="ECO:0000259" key="1">
    <source>
        <dbReference type="Pfam" id="PF16860"/>
    </source>
</evidence>
<dbReference type="OrthoDB" id="2581252at2759"/>